<sequence>MTKKKRYPQVLEIELRDHIYQRVEDDRLAVVQDRHRRHHRNRRGPGRSGRSARSTHCARVPRHGYTPTVTTPNLNLTTLSSRWYQTKRG</sequence>
<evidence type="ECO:0000313" key="2">
    <source>
        <dbReference type="EMBL" id="JAA89866.1"/>
    </source>
</evidence>
<protein>
    <submittedName>
        <fullName evidence="2">Uncharacterized protein</fullName>
    </submittedName>
</protein>
<reference evidence="2" key="2">
    <citation type="submission" date="2013-05" db="EMBL/GenBank/DDBJ databases">
        <authorList>
            <person name="Carter J.-M."/>
            <person name="Baker S.C."/>
            <person name="Pink R."/>
            <person name="Carter D.R.F."/>
            <person name="Collins A."/>
            <person name="Tomlin J."/>
            <person name="Gibbs M."/>
            <person name="Breuker C.J."/>
        </authorList>
    </citation>
    <scope>NUCLEOTIDE SEQUENCE</scope>
    <source>
        <tissue evidence="2">Ovary</tissue>
    </source>
</reference>
<organism evidence="2">
    <name type="scientific">Pararge aegeria</name>
    <name type="common">speckled wood butterfly</name>
    <dbReference type="NCBI Taxonomy" id="116150"/>
    <lineage>
        <taxon>Eukaryota</taxon>
        <taxon>Metazoa</taxon>
        <taxon>Ecdysozoa</taxon>
        <taxon>Arthropoda</taxon>
        <taxon>Hexapoda</taxon>
        <taxon>Insecta</taxon>
        <taxon>Pterygota</taxon>
        <taxon>Neoptera</taxon>
        <taxon>Endopterygota</taxon>
        <taxon>Lepidoptera</taxon>
        <taxon>Glossata</taxon>
        <taxon>Ditrysia</taxon>
        <taxon>Papilionoidea</taxon>
        <taxon>Nymphalidae</taxon>
        <taxon>Satyrinae</taxon>
        <taxon>Satyrini</taxon>
        <taxon>Parargina</taxon>
        <taxon>Pararge</taxon>
    </lineage>
</organism>
<accession>S4PBT5</accession>
<feature type="compositionally biased region" description="Basic residues" evidence="1">
    <location>
        <begin position="34"/>
        <end position="45"/>
    </location>
</feature>
<dbReference type="AlphaFoldDB" id="S4PBT5"/>
<evidence type="ECO:0000256" key="1">
    <source>
        <dbReference type="SAM" id="MobiDB-lite"/>
    </source>
</evidence>
<reference evidence="2" key="1">
    <citation type="journal article" date="2013" name="BMC Genomics">
        <title>Unscrambling butterfly oogenesis.</title>
        <authorList>
            <person name="Carter J.M."/>
            <person name="Baker S.C."/>
            <person name="Pink R."/>
            <person name="Carter D.R."/>
            <person name="Collins A."/>
            <person name="Tomlin J."/>
            <person name="Gibbs M."/>
            <person name="Breuker C.J."/>
        </authorList>
    </citation>
    <scope>NUCLEOTIDE SEQUENCE</scope>
    <source>
        <tissue evidence="2">Ovary</tissue>
    </source>
</reference>
<proteinExistence type="predicted"/>
<feature type="region of interest" description="Disordered" evidence="1">
    <location>
        <begin position="32"/>
        <end position="73"/>
    </location>
</feature>
<name>S4PBT5_9NEOP</name>
<dbReference type="EMBL" id="GAIX01002694">
    <property type="protein sequence ID" value="JAA89866.1"/>
    <property type="molecule type" value="Transcribed_RNA"/>
</dbReference>